<reference evidence="6" key="1">
    <citation type="journal article" date="2018" name="Gigascience">
        <title>Genome assembly of the Pink Ipe (Handroanthus impetiginosus, Bignoniaceae), a highly valued, ecologically keystone Neotropical timber forest tree.</title>
        <authorList>
            <person name="Silva-Junior O.B."/>
            <person name="Grattapaglia D."/>
            <person name="Novaes E."/>
            <person name="Collevatti R.G."/>
        </authorList>
    </citation>
    <scope>NUCLEOTIDE SEQUENCE [LARGE SCALE GENOMIC DNA]</scope>
    <source>
        <strain evidence="6">cv. UFG-1</strain>
    </source>
</reference>
<dbReference type="InterPro" id="IPR011047">
    <property type="entry name" value="Quinoprotein_ADH-like_sf"/>
</dbReference>
<feature type="compositionally biased region" description="Acidic residues" evidence="3">
    <location>
        <begin position="538"/>
        <end position="565"/>
    </location>
</feature>
<comment type="subcellular location">
    <subcellularLocation>
        <location evidence="1">Nucleus</location>
        <location evidence="1">Nucleolus</location>
    </subcellularLocation>
</comment>
<evidence type="ECO:0000256" key="1">
    <source>
        <dbReference type="ARBA" id="ARBA00004604"/>
    </source>
</evidence>
<dbReference type="PANTHER" id="PTHR45290:SF1">
    <property type="entry name" value="OS03G0300300 PROTEIN"/>
    <property type="match status" value="1"/>
</dbReference>
<dbReference type="Pfam" id="PF04003">
    <property type="entry name" value="Utp12"/>
    <property type="match status" value="1"/>
</dbReference>
<dbReference type="SUPFAM" id="SSF50998">
    <property type="entry name" value="Quinoprotein alcohol dehydrogenase-like"/>
    <property type="match status" value="1"/>
</dbReference>
<dbReference type="OrthoDB" id="30195at2759"/>
<gene>
    <name evidence="5" type="ORF">CDL12_19013</name>
</gene>
<evidence type="ECO:0000256" key="3">
    <source>
        <dbReference type="SAM" id="MobiDB-lite"/>
    </source>
</evidence>
<protein>
    <submittedName>
        <fullName evidence="5">WD40 repeat-containing protein</fullName>
    </submittedName>
</protein>
<accession>A0A2G9GT55</accession>
<comment type="caution">
    <text evidence="5">The sequence shown here is derived from an EMBL/GenBank/DDBJ whole genome shotgun (WGS) entry which is preliminary data.</text>
</comment>
<dbReference type="InterPro" id="IPR015943">
    <property type="entry name" value="WD40/YVTN_repeat-like_dom_sf"/>
</dbReference>
<dbReference type="AlphaFoldDB" id="A0A2G9GT55"/>
<dbReference type="Pfam" id="PF00400">
    <property type="entry name" value="WD40"/>
    <property type="match status" value="3"/>
</dbReference>
<evidence type="ECO:0000259" key="4">
    <source>
        <dbReference type="Pfam" id="PF04003"/>
    </source>
</evidence>
<name>A0A2G9GT55_9LAMI</name>
<dbReference type="InterPro" id="IPR007148">
    <property type="entry name" value="SSU_processome_Utp12"/>
</dbReference>
<dbReference type="EMBL" id="NKXS01003823">
    <property type="protein sequence ID" value="PIN08412.1"/>
    <property type="molecule type" value="Genomic_DNA"/>
</dbReference>
<evidence type="ECO:0000256" key="2">
    <source>
        <dbReference type="ARBA" id="ARBA00023242"/>
    </source>
</evidence>
<keyword evidence="6" id="KW-1185">Reference proteome</keyword>
<proteinExistence type="predicted"/>
<keyword evidence="2" id="KW-0539">Nucleus</keyword>
<organism evidence="5 6">
    <name type="scientific">Handroanthus impetiginosus</name>
    <dbReference type="NCBI Taxonomy" id="429701"/>
    <lineage>
        <taxon>Eukaryota</taxon>
        <taxon>Viridiplantae</taxon>
        <taxon>Streptophyta</taxon>
        <taxon>Embryophyta</taxon>
        <taxon>Tracheophyta</taxon>
        <taxon>Spermatophyta</taxon>
        <taxon>Magnoliopsida</taxon>
        <taxon>eudicotyledons</taxon>
        <taxon>Gunneridae</taxon>
        <taxon>Pentapetalae</taxon>
        <taxon>asterids</taxon>
        <taxon>lamiids</taxon>
        <taxon>Lamiales</taxon>
        <taxon>Bignoniaceae</taxon>
        <taxon>Crescentiina</taxon>
        <taxon>Tabebuia alliance</taxon>
        <taxon>Handroanthus</taxon>
    </lineage>
</organism>
<dbReference type="Gene3D" id="2.130.10.10">
    <property type="entry name" value="YVTN repeat-like/Quinoprotein amine dehydrogenase"/>
    <property type="match status" value="1"/>
</dbReference>
<feature type="region of interest" description="Disordered" evidence="3">
    <location>
        <begin position="531"/>
        <end position="565"/>
    </location>
</feature>
<evidence type="ECO:0000313" key="5">
    <source>
        <dbReference type="EMBL" id="PIN08412.1"/>
    </source>
</evidence>
<dbReference type="InterPro" id="IPR001680">
    <property type="entry name" value="WD40_rpt"/>
</dbReference>
<dbReference type="STRING" id="429701.A0A2G9GT55"/>
<dbReference type="GO" id="GO:0005730">
    <property type="term" value="C:nucleolus"/>
    <property type="evidence" value="ECO:0007669"/>
    <property type="project" value="UniProtKB-SubCell"/>
</dbReference>
<feature type="domain" description="Small-subunit processome Utp12" evidence="4">
    <location>
        <begin position="429"/>
        <end position="518"/>
    </location>
</feature>
<sequence length="565" mass="61214">MGSSHIRDILTSFSPTLDLFAISHGDGRIKIWDTLKGQLQTEFADIDSNETASIFGKQEGGHLSMDYTCMKWLSLEKKKKRKLGGSLLVLGTGGGDLLALDVSAGQLKWRVNNCHAGGVTAVSFPLHGSHIYTAGADGMVCEIDATTGNLINKFSAGSRAISSLAGAVRCMVFSEDGRYVLSSALGERYIAVWEIDSSKKKSASVSLAMDHPAVFLDSRSIRSGDEDNAGLSVLSISETGVCYFWHGKTIDELRNSKPAKIYVPSDDRVLPKHKGAIPNVFAAKLQNVSEAACGQVFLAYGFFIKPTFEKVLVHSGTDVKLNDSQDGILLPISQSYKSKKASDNRSQVTALDRSNTEGALLPVPKILDLLEGKSGTVPVGSKEKDELDSVTLCMEDQLRSLGVLGGGDDTLSSTLDSRILKSINLDTITPNKKVKATVSSMEPSDAFDLLKGLVDVWQSRSHSAKHVLPWISCILVYHGDYVKSQEPKLLDSLYKVAKSKEQAINSLFQLSGRLQLVSAQIDKASNNRSLVVEHNEQENESEDEDVDEVLYGVDEDSETGSDSDD</sequence>
<evidence type="ECO:0000313" key="6">
    <source>
        <dbReference type="Proteomes" id="UP000231279"/>
    </source>
</evidence>
<dbReference type="PANTHER" id="PTHR45290">
    <property type="entry name" value="OS03G0300300 PROTEIN"/>
    <property type="match status" value="1"/>
</dbReference>
<dbReference type="Proteomes" id="UP000231279">
    <property type="component" value="Unassembled WGS sequence"/>
</dbReference>
<dbReference type="SMART" id="SM00320">
    <property type="entry name" value="WD40"/>
    <property type="match status" value="3"/>
</dbReference>